<accession>A0A9D1NQ82</accession>
<comment type="caution">
    <text evidence="8">The sequence shown here is derived from an EMBL/GenBank/DDBJ whole genome shotgun (WGS) entry which is preliminary data.</text>
</comment>
<keyword evidence="3 6" id="KW-0812">Transmembrane</keyword>
<feature type="transmembrane region" description="Helical" evidence="6">
    <location>
        <begin position="455"/>
        <end position="473"/>
    </location>
</feature>
<dbReference type="InterPro" id="IPR004477">
    <property type="entry name" value="ComEC_N"/>
</dbReference>
<feature type="transmembrane region" description="Helical" evidence="6">
    <location>
        <begin position="365"/>
        <end position="384"/>
    </location>
</feature>
<evidence type="ECO:0000256" key="3">
    <source>
        <dbReference type="ARBA" id="ARBA00022692"/>
    </source>
</evidence>
<evidence type="ECO:0000256" key="5">
    <source>
        <dbReference type="ARBA" id="ARBA00023136"/>
    </source>
</evidence>
<sequence>MPKRHRAELTAFGFLAGLLAAYMTGGNNSVPIRLGIFALTAALATSIIIMIRASGRSGSFRLRAVLLILLSMLSALSYGSIYISLTESKIAGLSASHKTVTLKGMVLSSSTDDRSLVTVYGSAEGVVGKYIFYTEEGLPPGSVISVSGELKAAADNSYYRHKGILAVLSKESDARLLPGGIVSKGYFMISELRQAITDTVMRELPFKSGRLINAMLTGDTEYLPDDLRISMNRSGVGHILAVSGLHVSILSGALIGLMSILRAGKWLTLCITMTSMSLYIALTGLRISSLRALFMIFVYLIGRALGREYTLTSSLGFSVTALLILMPYSCCDPSLLLSASGVIGAGYLAPLAIRALGVSGRVKKALILSLFASLGSAPGIAVFFDELSLIAPLANAVILPLCPVMLILSMLYSLMGGSSFLLPLIKLAGLIASLIIRLCEWLGSCRLFYLPCSPGLILGTVAAALITALYYILTLSKRKAVILSLFLSGATVLAAFISTLAGFNAVRLDLIGHDGEFLLVLRQGNSCVAVASGGGLDAALQRRLYSLGIDNILLAAVVSDGQFSPGELKSSCDTVYMSCSPAASEPVISIGQEGFAEAFGLELYFYRDCVKISDGRDSLTVRRGWSPGDSELAFFFDGVAVIRRDGGARAYSEDVWISLRLK</sequence>
<reference evidence="8" key="2">
    <citation type="journal article" date="2021" name="PeerJ">
        <title>Extensive microbial diversity within the chicken gut microbiome revealed by metagenomics and culture.</title>
        <authorList>
            <person name="Gilroy R."/>
            <person name="Ravi A."/>
            <person name="Getino M."/>
            <person name="Pursley I."/>
            <person name="Horton D.L."/>
            <person name="Alikhan N.F."/>
            <person name="Baker D."/>
            <person name="Gharbi K."/>
            <person name="Hall N."/>
            <person name="Watson M."/>
            <person name="Adriaenssens E.M."/>
            <person name="Foster-Nyarko E."/>
            <person name="Jarju S."/>
            <person name="Secka A."/>
            <person name="Antonio M."/>
            <person name="Oren A."/>
            <person name="Chaudhuri R.R."/>
            <person name="La Ragione R."/>
            <person name="Hildebrand F."/>
            <person name="Pallen M.J."/>
        </authorList>
    </citation>
    <scope>NUCLEOTIDE SEQUENCE</scope>
    <source>
        <strain evidence="8">1370</strain>
    </source>
</reference>
<feature type="transmembrane region" description="Helical" evidence="6">
    <location>
        <begin position="335"/>
        <end position="353"/>
    </location>
</feature>
<dbReference type="Proteomes" id="UP000823960">
    <property type="component" value="Unassembled WGS sequence"/>
</dbReference>
<dbReference type="GO" id="GO:0005886">
    <property type="term" value="C:plasma membrane"/>
    <property type="evidence" value="ECO:0007669"/>
    <property type="project" value="UniProtKB-SubCell"/>
</dbReference>
<name>A0A9D1NQ82_9FIRM</name>
<dbReference type="Pfam" id="PF03772">
    <property type="entry name" value="Competence"/>
    <property type="match status" value="1"/>
</dbReference>
<reference evidence="8" key="1">
    <citation type="submission" date="2020-10" db="EMBL/GenBank/DDBJ databases">
        <authorList>
            <person name="Gilroy R."/>
        </authorList>
    </citation>
    <scope>NUCLEOTIDE SEQUENCE</scope>
    <source>
        <strain evidence="8">1370</strain>
    </source>
</reference>
<proteinExistence type="predicted"/>
<feature type="transmembrane region" description="Helical" evidence="6">
    <location>
        <begin position="288"/>
        <end position="305"/>
    </location>
</feature>
<feature type="transmembrane region" description="Helical" evidence="6">
    <location>
        <begin position="390"/>
        <end position="415"/>
    </location>
</feature>
<dbReference type="EMBL" id="DVOL01000013">
    <property type="protein sequence ID" value="HIV10293.1"/>
    <property type="molecule type" value="Genomic_DNA"/>
</dbReference>
<feature type="transmembrane region" description="Helical" evidence="6">
    <location>
        <begin position="427"/>
        <end position="449"/>
    </location>
</feature>
<dbReference type="NCBIfam" id="TIGR00360">
    <property type="entry name" value="ComEC_N-term"/>
    <property type="match status" value="1"/>
</dbReference>
<feature type="transmembrane region" description="Helical" evidence="6">
    <location>
        <begin position="64"/>
        <end position="85"/>
    </location>
</feature>
<keyword evidence="5 6" id="KW-0472">Membrane</keyword>
<protein>
    <submittedName>
        <fullName evidence="8">ComEC/Rec2 family competence protein</fullName>
    </submittedName>
</protein>
<evidence type="ECO:0000313" key="9">
    <source>
        <dbReference type="Proteomes" id="UP000823960"/>
    </source>
</evidence>
<feature type="transmembrane region" description="Helical" evidence="6">
    <location>
        <begin position="480"/>
        <end position="503"/>
    </location>
</feature>
<feature type="domain" description="ComEC/Rec2-related protein" evidence="7">
    <location>
        <begin position="215"/>
        <end position="471"/>
    </location>
</feature>
<feature type="transmembrane region" description="Helical" evidence="6">
    <location>
        <begin position="30"/>
        <end position="52"/>
    </location>
</feature>
<comment type="subcellular location">
    <subcellularLocation>
        <location evidence="1">Cell membrane</location>
        <topology evidence="1">Multi-pass membrane protein</topology>
    </subcellularLocation>
</comment>
<dbReference type="InterPro" id="IPR052159">
    <property type="entry name" value="Competence_DNA_uptake"/>
</dbReference>
<dbReference type="PANTHER" id="PTHR30619">
    <property type="entry name" value="DNA INTERNALIZATION/COMPETENCE PROTEIN COMEC/REC2"/>
    <property type="match status" value="1"/>
</dbReference>
<evidence type="ECO:0000256" key="4">
    <source>
        <dbReference type="ARBA" id="ARBA00022989"/>
    </source>
</evidence>
<evidence type="ECO:0000313" key="8">
    <source>
        <dbReference type="EMBL" id="HIV10293.1"/>
    </source>
</evidence>
<dbReference type="AlphaFoldDB" id="A0A9D1NQ82"/>
<dbReference type="PANTHER" id="PTHR30619:SF1">
    <property type="entry name" value="RECOMBINATION PROTEIN 2"/>
    <property type="match status" value="1"/>
</dbReference>
<organism evidence="8 9">
    <name type="scientific">Candidatus Faeciplasma avium</name>
    <dbReference type="NCBI Taxonomy" id="2840798"/>
    <lineage>
        <taxon>Bacteria</taxon>
        <taxon>Bacillati</taxon>
        <taxon>Bacillota</taxon>
        <taxon>Clostridia</taxon>
        <taxon>Eubacteriales</taxon>
        <taxon>Oscillospiraceae</taxon>
        <taxon>Oscillospiraceae incertae sedis</taxon>
        <taxon>Candidatus Faeciplasma</taxon>
    </lineage>
</organism>
<feature type="transmembrane region" description="Helical" evidence="6">
    <location>
        <begin position="312"/>
        <end position="329"/>
    </location>
</feature>
<keyword evidence="2" id="KW-1003">Cell membrane</keyword>
<evidence type="ECO:0000259" key="7">
    <source>
        <dbReference type="Pfam" id="PF03772"/>
    </source>
</evidence>
<evidence type="ECO:0000256" key="2">
    <source>
        <dbReference type="ARBA" id="ARBA00022475"/>
    </source>
</evidence>
<gene>
    <name evidence="8" type="ORF">IAD28_01160</name>
</gene>
<feature type="transmembrane region" description="Helical" evidence="6">
    <location>
        <begin position="236"/>
        <end position="257"/>
    </location>
</feature>
<evidence type="ECO:0000256" key="6">
    <source>
        <dbReference type="SAM" id="Phobius"/>
    </source>
</evidence>
<evidence type="ECO:0000256" key="1">
    <source>
        <dbReference type="ARBA" id="ARBA00004651"/>
    </source>
</evidence>
<keyword evidence="4 6" id="KW-1133">Transmembrane helix</keyword>